<dbReference type="EMBL" id="BMAU01021258">
    <property type="protein sequence ID" value="GFY06240.1"/>
    <property type="molecule type" value="Genomic_DNA"/>
</dbReference>
<gene>
    <name evidence="1" type="ORF">TNCV_2680341</name>
</gene>
<dbReference type="AlphaFoldDB" id="A0A8X6S7T5"/>
<comment type="caution">
    <text evidence="1">The sequence shown here is derived from an EMBL/GenBank/DDBJ whole genome shotgun (WGS) entry which is preliminary data.</text>
</comment>
<keyword evidence="2" id="KW-1185">Reference proteome</keyword>
<dbReference type="Proteomes" id="UP000887159">
    <property type="component" value="Unassembled WGS sequence"/>
</dbReference>
<proteinExistence type="predicted"/>
<evidence type="ECO:0000313" key="1">
    <source>
        <dbReference type="EMBL" id="GFY06240.1"/>
    </source>
</evidence>
<name>A0A8X6S7T5_TRICX</name>
<sequence length="85" mass="9870">MSKLREPQRNKLMGGRVSIDIRLDPENHFFIPTKTHKRCWRHNAIPATSVCLSPVTRFWIKGVSSEIEKKELSKDPEEKIQLTAL</sequence>
<reference evidence="1" key="1">
    <citation type="submission" date="2020-08" db="EMBL/GenBank/DDBJ databases">
        <title>Multicomponent nature underlies the extraordinary mechanical properties of spider dragline silk.</title>
        <authorList>
            <person name="Kono N."/>
            <person name="Nakamura H."/>
            <person name="Mori M."/>
            <person name="Yoshida Y."/>
            <person name="Ohtoshi R."/>
            <person name="Malay A.D."/>
            <person name="Moran D.A.P."/>
            <person name="Tomita M."/>
            <person name="Numata K."/>
            <person name="Arakawa K."/>
        </authorList>
    </citation>
    <scope>NUCLEOTIDE SEQUENCE</scope>
</reference>
<accession>A0A8X6S7T5</accession>
<protein>
    <submittedName>
        <fullName evidence="1">Uncharacterized protein</fullName>
    </submittedName>
</protein>
<organism evidence="1 2">
    <name type="scientific">Trichonephila clavipes</name>
    <name type="common">Golden silk orbweaver</name>
    <name type="synonym">Nephila clavipes</name>
    <dbReference type="NCBI Taxonomy" id="2585209"/>
    <lineage>
        <taxon>Eukaryota</taxon>
        <taxon>Metazoa</taxon>
        <taxon>Ecdysozoa</taxon>
        <taxon>Arthropoda</taxon>
        <taxon>Chelicerata</taxon>
        <taxon>Arachnida</taxon>
        <taxon>Araneae</taxon>
        <taxon>Araneomorphae</taxon>
        <taxon>Entelegynae</taxon>
        <taxon>Araneoidea</taxon>
        <taxon>Nephilidae</taxon>
        <taxon>Trichonephila</taxon>
    </lineage>
</organism>
<evidence type="ECO:0000313" key="2">
    <source>
        <dbReference type="Proteomes" id="UP000887159"/>
    </source>
</evidence>